<accession>A0A1W9KSA9</accession>
<organism evidence="2 3">
    <name type="scientific">Rhodoferax ferrireducens</name>
    <dbReference type="NCBI Taxonomy" id="192843"/>
    <lineage>
        <taxon>Bacteria</taxon>
        <taxon>Pseudomonadati</taxon>
        <taxon>Pseudomonadota</taxon>
        <taxon>Betaproteobacteria</taxon>
        <taxon>Burkholderiales</taxon>
        <taxon>Comamonadaceae</taxon>
        <taxon>Rhodoferax</taxon>
    </lineage>
</organism>
<feature type="domain" description="PIN" evidence="1">
    <location>
        <begin position="48"/>
        <end position="123"/>
    </location>
</feature>
<proteinExistence type="predicted"/>
<dbReference type="AlphaFoldDB" id="A0A1W9KSA9"/>
<evidence type="ECO:0000313" key="2">
    <source>
        <dbReference type="EMBL" id="OQW87262.1"/>
    </source>
</evidence>
<name>A0A1W9KSA9_9BURK</name>
<gene>
    <name evidence="2" type="ORF">BWK72_13665</name>
</gene>
<dbReference type="Proteomes" id="UP000192505">
    <property type="component" value="Unassembled WGS sequence"/>
</dbReference>
<protein>
    <recommendedName>
        <fullName evidence="1">PIN domain-containing protein</fullName>
    </recommendedName>
</protein>
<dbReference type="InterPro" id="IPR002716">
    <property type="entry name" value="PIN_dom"/>
</dbReference>
<evidence type="ECO:0000259" key="1">
    <source>
        <dbReference type="Pfam" id="PF01850"/>
    </source>
</evidence>
<dbReference type="Gene3D" id="3.40.50.1010">
    <property type="entry name" value="5'-nuclease"/>
    <property type="match status" value="1"/>
</dbReference>
<dbReference type="EMBL" id="MTEI01000009">
    <property type="protein sequence ID" value="OQW87262.1"/>
    <property type="molecule type" value="Genomic_DNA"/>
</dbReference>
<dbReference type="Pfam" id="PF01850">
    <property type="entry name" value="PIN"/>
    <property type="match status" value="1"/>
</dbReference>
<reference evidence="2 3" key="1">
    <citation type="submission" date="2017-01" db="EMBL/GenBank/DDBJ databases">
        <title>Novel large sulfur bacteria in the metagenomes of groundwater-fed chemosynthetic microbial mats in the Lake Huron basin.</title>
        <authorList>
            <person name="Sharrar A.M."/>
            <person name="Flood B.E."/>
            <person name="Bailey J.V."/>
            <person name="Jones D.S."/>
            <person name="Biddanda B."/>
            <person name="Ruberg S.A."/>
            <person name="Marcus D.N."/>
            <person name="Dick G.J."/>
        </authorList>
    </citation>
    <scope>NUCLEOTIDE SEQUENCE [LARGE SCALE GENOMIC DNA]</scope>
    <source>
        <strain evidence="2">A7</strain>
    </source>
</reference>
<dbReference type="InterPro" id="IPR029060">
    <property type="entry name" value="PIN-like_dom_sf"/>
</dbReference>
<dbReference type="SUPFAM" id="SSF88723">
    <property type="entry name" value="PIN domain-like"/>
    <property type="match status" value="1"/>
</dbReference>
<evidence type="ECO:0000313" key="3">
    <source>
        <dbReference type="Proteomes" id="UP000192505"/>
    </source>
</evidence>
<comment type="caution">
    <text evidence="2">The sequence shown here is derived from an EMBL/GenBank/DDBJ whole genome shotgun (WGS) entry which is preliminary data.</text>
</comment>
<sequence length="146" mass="16006">MRIYLDNCCLQRPLDKQTQPRIRVETEAVFAVLAAVQAKDVTLCNSEFLLYEAGRIPDEARRAESLSMLSLANEFLGVTPAVETLALSLEEQGLGAVDALHLACASLARVDYFCTCDDKLFRKASAMAGLDCHVITLLNLVVEVSQ</sequence>